<evidence type="ECO:0008006" key="5">
    <source>
        <dbReference type="Google" id="ProtNLM"/>
    </source>
</evidence>
<reference evidence="3" key="1">
    <citation type="submission" date="2015-10" db="EMBL/GenBank/DDBJ databases">
        <authorList>
            <person name="Regsiter A."/>
            <person name="william w."/>
        </authorList>
    </citation>
    <scope>NUCLEOTIDE SEQUENCE</scope>
    <source>
        <strain evidence="3">Montdore</strain>
    </source>
</reference>
<proteinExistence type="predicted"/>
<feature type="compositionally biased region" description="Polar residues" evidence="1">
    <location>
        <begin position="330"/>
        <end position="342"/>
    </location>
</feature>
<gene>
    <name evidence="3" type="ORF">GSTUAT00004049001</name>
</gene>
<dbReference type="AlphaFoldDB" id="A0A292PWE1"/>
<accession>A0A292PWE1</accession>
<evidence type="ECO:0000256" key="1">
    <source>
        <dbReference type="SAM" id="MobiDB-lite"/>
    </source>
</evidence>
<feature type="signal peptide" evidence="2">
    <location>
        <begin position="1"/>
        <end position="21"/>
    </location>
</feature>
<keyword evidence="2" id="KW-0732">Signal</keyword>
<organism evidence="3 4">
    <name type="scientific">Tuber aestivum</name>
    <name type="common">summer truffle</name>
    <dbReference type="NCBI Taxonomy" id="59557"/>
    <lineage>
        <taxon>Eukaryota</taxon>
        <taxon>Fungi</taxon>
        <taxon>Dikarya</taxon>
        <taxon>Ascomycota</taxon>
        <taxon>Pezizomycotina</taxon>
        <taxon>Pezizomycetes</taxon>
        <taxon>Pezizales</taxon>
        <taxon>Tuberaceae</taxon>
        <taxon>Tuber</taxon>
    </lineage>
</organism>
<feature type="compositionally biased region" description="Low complexity" evidence="1">
    <location>
        <begin position="299"/>
        <end position="329"/>
    </location>
</feature>
<keyword evidence="4" id="KW-1185">Reference proteome</keyword>
<sequence length="413" mass="42383">MKFSAAAVAALSVFLPQIVSAHLVMVEPKQWFVPEVIRGSVETSDSQQHPLQADGSNYPCHGVAPEDVVATYEPGSTQELSLKGTAVHGGGSGQMSITYDLKPTKDSKFRVMQSWMGDHPIKAAGNLGPDDRDPGNLGAEFPLSSINPLTFKVPAGLPKGKAVVAWTWFNKLGNREMYMKCATVEITGQETSTAGFEALPEMFRANSGNGCQVPAGIDAIAFKNPGPATVGTGVTPVACDNTQPGSGTPSTPGTGNPEKPGSGSSSASSVAVKPTGTGSPSSSSIAVKPTGTGSPAPIGTAPPSKTGSTPPSKTGSTPPSYTSAPPAQTKAPTQTSAPSEQGQPPAGGACTEGAVVCNADGTWSQCGSGRLQNMGPVAPGMVCKNGVFDRQRRSIRFSHDHMRRRHAGSEVSQ</sequence>
<dbReference type="Proteomes" id="UP001412239">
    <property type="component" value="Unassembled WGS sequence"/>
</dbReference>
<feature type="chain" id="PRO_5012200554" description="Chitin-binding type-4 domain-containing protein" evidence="2">
    <location>
        <begin position="22"/>
        <end position="413"/>
    </location>
</feature>
<dbReference type="EMBL" id="LN891010">
    <property type="protein sequence ID" value="CUS11866.1"/>
    <property type="molecule type" value="Genomic_DNA"/>
</dbReference>
<evidence type="ECO:0000256" key="2">
    <source>
        <dbReference type="SAM" id="SignalP"/>
    </source>
</evidence>
<dbReference type="Gene3D" id="2.70.50.70">
    <property type="match status" value="1"/>
</dbReference>
<dbReference type="PANTHER" id="PTHR36182">
    <property type="entry name" value="PROTEIN, PUTATIVE (AFU_ORTHOLOGUE AFUA_6G10930)-RELATED"/>
    <property type="match status" value="1"/>
</dbReference>
<evidence type="ECO:0000313" key="4">
    <source>
        <dbReference type="Proteomes" id="UP001412239"/>
    </source>
</evidence>
<evidence type="ECO:0000313" key="3">
    <source>
        <dbReference type="EMBL" id="CUS11866.1"/>
    </source>
</evidence>
<name>A0A292PWE1_9PEZI</name>
<protein>
    <recommendedName>
        <fullName evidence="5">Chitin-binding type-4 domain-containing protein</fullName>
    </recommendedName>
</protein>
<feature type="region of interest" description="Disordered" evidence="1">
    <location>
        <begin position="233"/>
        <end position="348"/>
    </location>
</feature>
<feature type="compositionally biased region" description="Low complexity" evidence="1">
    <location>
        <begin position="241"/>
        <end position="284"/>
    </location>
</feature>
<dbReference type="PANTHER" id="PTHR36182:SF1">
    <property type="entry name" value="PROTEIN, PUTATIVE (AFU_ORTHOLOGUE AFUA_6G10930)-RELATED"/>
    <property type="match status" value="1"/>
</dbReference>